<dbReference type="PANTHER" id="PTHR33116">
    <property type="entry name" value="REVERSE TRANSCRIPTASE ZINC-BINDING DOMAIN-CONTAINING PROTEIN-RELATED-RELATED"/>
    <property type="match status" value="1"/>
</dbReference>
<dbReference type="EMBL" id="UZAU01000358">
    <property type="status" value="NOT_ANNOTATED_CDS"/>
    <property type="molecule type" value="Genomic_DNA"/>
</dbReference>
<dbReference type="InterPro" id="IPR044730">
    <property type="entry name" value="RNase_H-like_dom_plant"/>
</dbReference>
<evidence type="ECO:0000313" key="2">
    <source>
        <dbReference type="EnsemblPlants" id="cds.evm.model.04.301"/>
    </source>
</evidence>
<reference evidence="2" key="2">
    <citation type="submission" date="2021-03" db="UniProtKB">
        <authorList>
            <consortium name="EnsemblPlants"/>
        </authorList>
    </citation>
    <scope>IDENTIFICATION</scope>
</reference>
<dbReference type="CDD" id="cd06222">
    <property type="entry name" value="RNase_H_like"/>
    <property type="match status" value="1"/>
</dbReference>
<organism evidence="2 3">
    <name type="scientific">Cannabis sativa</name>
    <name type="common">Hemp</name>
    <name type="synonym">Marijuana</name>
    <dbReference type="NCBI Taxonomy" id="3483"/>
    <lineage>
        <taxon>Eukaryota</taxon>
        <taxon>Viridiplantae</taxon>
        <taxon>Streptophyta</taxon>
        <taxon>Embryophyta</taxon>
        <taxon>Tracheophyta</taxon>
        <taxon>Spermatophyta</taxon>
        <taxon>Magnoliopsida</taxon>
        <taxon>eudicotyledons</taxon>
        <taxon>Gunneridae</taxon>
        <taxon>Pentapetalae</taxon>
        <taxon>rosids</taxon>
        <taxon>fabids</taxon>
        <taxon>Rosales</taxon>
        <taxon>Cannabaceae</taxon>
        <taxon>Cannabis</taxon>
    </lineage>
</organism>
<evidence type="ECO:0000259" key="1">
    <source>
        <dbReference type="Pfam" id="PF13456"/>
    </source>
</evidence>
<dbReference type="Pfam" id="PF13456">
    <property type="entry name" value="RVT_3"/>
    <property type="match status" value="1"/>
</dbReference>
<feature type="domain" description="RNase H type-1" evidence="1">
    <location>
        <begin position="551"/>
        <end position="660"/>
    </location>
</feature>
<name>A0A803PH01_CANSA</name>
<dbReference type="EnsemblPlants" id="evm.model.04.301">
    <property type="protein sequence ID" value="cds.evm.model.04.301"/>
    <property type="gene ID" value="evm.TU.04.301"/>
</dbReference>
<dbReference type="PANTHER" id="PTHR33116:SF86">
    <property type="entry name" value="REVERSE TRANSCRIPTASE DOMAIN-CONTAINING PROTEIN"/>
    <property type="match status" value="1"/>
</dbReference>
<reference evidence="2" key="1">
    <citation type="submission" date="2018-11" db="EMBL/GenBank/DDBJ databases">
        <authorList>
            <person name="Grassa J C."/>
        </authorList>
    </citation>
    <scope>NUCLEOTIDE SEQUENCE [LARGE SCALE GENOMIC DNA]</scope>
</reference>
<dbReference type="InterPro" id="IPR012337">
    <property type="entry name" value="RNaseH-like_sf"/>
</dbReference>
<dbReference type="Proteomes" id="UP000596661">
    <property type="component" value="Chromosome 4"/>
</dbReference>
<dbReference type="AlphaFoldDB" id="A0A803PH01"/>
<evidence type="ECO:0000313" key="3">
    <source>
        <dbReference type="Proteomes" id="UP000596661"/>
    </source>
</evidence>
<dbReference type="InterPro" id="IPR002156">
    <property type="entry name" value="RNaseH_domain"/>
</dbReference>
<accession>A0A803PH01</accession>
<protein>
    <recommendedName>
        <fullName evidence="1">RNase H type-1 domain-containing protein</fullName>
    </recommendedName>
</protein>
<dbReference type="InterPro" id="IPR036397">
    <property type="entry name" value="RNaseH_sf"/>
</dbReference>
<proteinExistence type="predicted"/>
<dbReference type="SUPFAM" id="SSF53098">
    <property type="entry name" value="Ribonuclease H-like"/>
    <property type="match status" value="1"/>
</dbReference>
<keyword evidence="3" id="KW-1185">Reference proteome</keyword>
<sequence length="660" mass="73327">MNLVSHEADHMGDACLVLIFDPMHTAVADVVVTIARHTYELNLPSKHRMMAQTKKTMRKALASNPHFIRLFATTGVEQARPLSEDAKVVEGDVEVQEIEDQGEAGEPVLVAGQDYVNEEHTEAQPLGTKGPKGPRWVSPPSVLTFKRLTNLFEEDLLGKVEAFLPNPGQLASNPRSGICACSGPLANLGFEEITKGEKFLGNPLIVSGKNNSEFEFIIEKISMRLEGWRAKLLSQAARTTLIKSVLASILIYTMSVFLLPHKMTNKIDGLRRTEDINFCLISKLGWMMASEHMTIWKSALLEKYCNRTDFLSSNLPASASPVAKGIWATRKFITDQSVWMIGKELKVSIWSCWTGGDGFVCDNSVINPRVTENVNVGDLMLDSGLDWNYQLISTWFRLEALNIFKDTLPFGSKLQSIFGHSPGQCVLCGEANGTSISTLSILRVGVKLSRGFNPPFSQNLSKSEQDEFVLYGAIVYHKLWSVKNDMFHNKTPLVLDGLRAVVEKCYQEHSSLLVPGFVSDGQSGGIEVVRWGLPRPDRVKCFVDYASAKEGGAVVAVFFDNDGFAKCFRAKNVKAISVLQGELEALMFGIHLACAAAVEEVDFFSDNRQLVQALVEGHRPHWNVQFSFNKLLRVLNRNVFSVSWILRESNEATHALARWA</sequence>
<dbReference type="GO" id="GO:0004523">
    <property type="term" value="F:RNA-DNA hybrid ribonuclease activity"/>
    <property type="evidence" value="ECO:0007669"/>
    <property type="project" value="InterPro"/>
</dbReference>
<dbReference type="GO" id="GO:0003676">
    <property type="term" value="F:nucleic acid binding"/>
    <property type="evidence" value="ECO:0007669"/>
    <property type="project" value="InterPro"/>
</dbReference>
<dbReference type="Gene3D" id="3.30.420.10">
    <property type="entry name" value="Ribonuclease H-like superfamily/Ribonuclease H"/>
    <property type="match status" value="1"/>
</dbReference>
<dbReference type="Gramene" id="evm.model.04.301">
    <property type="protein sequence ID" value="cds.evm.model.04.301"/>
    <property type="gene ID" value="evm.TU.04.301"/>
</dbReference>